<evidence type="ECO:0000313" key="1">
    <source>
        <dbReference type="EMBL" id="MBB5640137.1"/>
    </source>
</evidence>
<name>A0A7W8ZTZ4_9MICO</name>
<dbReference type="OrthoDB" id="3382403at2"/>
<organism evidence="1 2">
    <name type="scientific">Cryobacterium roopkundense</name>
    <dbReference type="NCBI Taxonomy" id="1001240"/>
    <lineage>
        <taxon>Bacteria</taxon>
        <taxon>Bacillati</taxon>
        <taxon>Actinomycetota</taxon>
        <taxon>Actinomycetes</taxon>
        <taxon>Micrococcales</taxon>
        <taxon>Microbacteriaceae</taxon>
        <taxon>Cryobacterium</taxon>
    </lineage>
</organism>
<proteinExistence type="predicted"/>
<dbReference type="RefSeq" id="WP_052542742.1">
    <property type="nucleotide sequence ID" value="NZ_JACHBQ010000001.1"/>
</dbReference>
<evidence type="ECO:0000313" key="2">
    <source>
        <dbReference type="Proteomes" id="UP000561726"/>
    </source>
</evidence>
<dbReference type="Proteomes" id="UP000561726">
    <property type="component" value="Unassembled WGS sequence"/>
</dbReference>
<accession>A0A7W8ZTZ4</accession>
<dbReference type="EMBL" id="JACHBQ010000001">
    <property type="protein sequence ID" value="MBB5640137.1"/>
    <property type="molecule type" value="Genomic_DNA"/>
</dbReference>
<gene>
    <name evidence="1" type="ORF">BJ997_000685</name>
</gene>
<evidence type="ECO:0008006" key="3">
    <source>
        <dbReference type="Google" id="ProtNLM"/>
    </source>
</evidence>
<comment type="caution">
    <text evidence="1">The sequence shown here is derived from an EMBL/GenBank/DDBJ whole genome shotgun (WGS) entry which is preliminary data.</text>
</comment>
<sequence>MSNYPAATREDHDDFCVAEKWQLVRGASGQPVRHDRNYELALWDGQILRTRISRPLDRSTYSAGMWTHILRMQLAVDAEAFWACVRDKKLPDRGAPETVTQREPLPLYLVRALSELGVDESESLELTAAEAAQLLSEKTAERYGHQRRS</sequence>
<reference evidence="1 2" key="1">
    <citation type="submission" date="2020-08" db="EMBL/GenBank/DDBJ databases">
        <title>Sequencing the genomes of 1000 actinobacteria strains.</title>
        <authorList>
            <person name="Klenk H.-P."/>
        </authorList>
    </citation>
    <scope>NUCLEOTIDE SEQUENCE [LARGE SCALE GENOMIC DNA]</scope>
    <source>
        <strain evidence="1 2">DSM 21065</strain>
    </source>
</reference>
<protein>
    <recommendedName>
        <fullName evidence="3">Cytotoxic translational repressor of toxin-antitoxin stability system</fullName>
    </recommendedName>
</protein>
<dbReference type="AlphaFoldDB" id="A0A7W8ZTZ4"/>